<dbReference type="InterPro" id="IPR029787">
    <property type="entry name" value="Nucleotide_cyclase"/>
</dbReference>
<dbReference type="FunFam" id="3.30.70.270:FF:000001">
    <property type="entry name" value="Diguanylate cyclase domain protein"/>
    <property type="match status" value="1"/>
</dbReference>
<proteinExistence type="predicted"/>
<dbReference type="NCBIfam" id="TIGR00254">
    <property type="entry name" value="GGDEF"/>
    <property type="match status" value="1"/>
</dbReference>
<dbReference type="InterPro" id="IPR029016">
    <property type="entry name" value="GAF-like_dom_sf"/>
</dbReference>
<dbReference type="PANTHER" id="PTHR43102">
    <property type="entry name" value="SLR1143 PROTEIN"/>
    <property type="match status" value="1"/>
</dbReference>
<dbReference type="Gene3D" id="3.30.450.40">
    <property type="match status" value="1"/>
</dbReference>
<organism evidence="2 3">
    <name type="scientific">Paraburkholderia aspalathi</name>
    <dbReference type="NCBI Taxonomy" id="1324617"/>
    <lineage>
        <taxon>Bacteria</taxon>
        <taxon>Pseudomonadati</taxon>
        <taxon>Pseudomonadota</taxon>
        <taxon>Betaproteobacteria</taxon>
        <taxon>Burkholderiales</taxon>
        <taxon>Burkholderiaceae</taxon>
        <taxon>Paraburkholderia</taxon>
    </lineage>
</organism>
<reference evidence="2 3" key="1">
    <citation type="submission" date="2016-10" db="EMBL/GenBank/DDBJ databases">
        <authorList>
            <person name="de Groot N.N."/>
        </authorList>
    </citation>
    <scope>NUCLEOTIDE SEQUENCE [LARGE SCALE GENOMIC DNA]</scope>
    <source>
        <strain evidence="2 3">LMG 27731</strain>
    </source>
</reference>
<evidence type="ECO:0000313" key="2">
    <source>
        <dbReference type="EMBL" id="SFU23241.1"/>
    </source>
</evidence>
<dbReference type="EMBL" id="FPBH01000020">
    <property type="protein sequence ID" value="SFU23241.1"/>
    <property type="molecule type" value="Genomic_DNA"/>
</dbReference>
<dbReference type="GO" id="GO:0003824">
    <property type="term" value="F:catalytic activity"/>
    <property type="evidence" value="ECO:0007669"/>
    <property type="project" value="UniProtKB-ARBA"/>
</dbReference>
<dbReference type="PROSITE" id="PS50887">
    <property type="entry name" value="GGDEF"/>
    <property type="match status" value="1"/>
</dbReference>
<dbReference type="SMART" id="SM00065">
    <property type="entry name" value="GAF"/>
    <property type="match status" value="1"/>
</dbReference>
<dbReference type="Pfam" id="PF00990">
    <property type="entry name" value="GGDEF"/>
    <property type="match status" value="1"/>
</dbReference>
<dbReference type="SUPFAM" id="SSF55073">
    <property type="entry name" value="Nucleotide cyclase"/>
    <property type="match status" value="1"/>
</dbReference>
<dbReference type="Proteomes" id="UP000198844">
    <property type="component" value="Unassembled WGS sequence"/>
</dbReference>
<dbReference type="SMART" id="SM00267">
    <property type="entry name" value="GGDEF"/>
    <property type="match status" value="1"/>
</dbReference>
<dbReference type="InterPro" id="IPR000160">
    <property type="entry name" value="GGDEF_dom"/>
</dbReference>
<dbReference type="InterPro" id="IPR043128">
    <property type="entry name" value="Rev_trsase/Diguanyl_cyclase"/>
</dbReference>
<evidence type="ECO:0000313" key="3">
    <source>
        <dbReference type="Proteomes" id="UP000198844"/>
    </source>
</evidence>
<dbReference type="SUPFAM" id="SSF55781">
    <property type="entry name" value="GAF domain-like"/>
    <property type="match status" value="1"/>
</dbReference>
<dbReference type="Gene3D" id="3.30.70.270">
    <property type="match status" value="1"/>
</dbReference>
<gene>
    <name evidence="2" type="ORF">SAMN05192563_102089</name>
</gene>
<protein>
    <submittedName>
        <fullName evidence="2">Diguanylate cyclase with GAF sensor</fullName>
    </submittedName>
</protein>
<dbReference type="PANTHER" id="PTHR43102:SF2">
    <property type="entry name" value="GAF DOMAIN-CONTAINING PROTEIN"/>
    <property type="match status" value="1"/>
</dbReference>
<accession>A0A1I7EH48</accession>
<dbReference type="Pfam" id="PF01590">
    <property type="entry name" value="GAF"/>
    <property type="match status" value="1"/>
</dbReference>
<sequence>MDAAIHYVPATPVNLHGSTEYDMHVPLTPVNESARLDTLRALNILDTLPEERFDRLTRLAKRLFGVPIALVSIVDADRQWFKSCVGLTASETSRDVSFCAHAILGDEILMIPDTLADERFHDNPLVTNNPNIRFYAGCPLTVPNGSKLGTLCLIDVKPRGLDEEERELLRDLARMAEQELVAVQLATLDDLTLLSNRRGFEALAQHALNVCKRMDKPASLLFFDLNDFKLINDTHGHAEGDRALKTFAEVLRSALRESDVIGRLGGDEFVALLTDSGSMETLEVTQRLTKLLDERNAEAQRGYQIRYSVGQIQYDPERHASIAELLAAADAAMYSHKQASKARAARGG</sequence>
<dbReference type="AlphaFoldDB" id="A0A1I7EH48"/>
<dbReference type="CDD" id="cd01949">
    <property type="entry name" value="GGDEF"/>
    <property type="match status" value="1"/>
</dbReference>
<evidence type="ECO:0000259" key="1">
    <source>
        <dbReference type="PROSITE" id="PS50887"/>
    </source>
</evidence>
<name>A0A1I7EH48_9BURK</name>
<feature type="domain" description="GGDEF" evidence="1">
    <location>
        <begin position="216"/>
        <end position="348"/>
    </location>
</feature>
<dbReference type="InterPro" id="IPR003018">
    <property type="entry name" value="GAF"/>
</dbReference>